<comment type="caution">
    <text evidence="2">The sequence shown here is derived from an EMBL/GenBank/DDBJ whole genome shotgun (WGS) entry which is preliminary data.</text>
</comment>
<dbReference type="RefSeq" id="WP_209975450.1">
    <property type="nucleotide sequence ID" value="NZ_JAGGLB010000019.1"/>
</dbReference>
<dbReference type="InterPro" id="IPR050383">
    <property type="entry name" value="GlyoxalaseI/FosfomycinResist"/>
</dbReference>
<sequence length="126" mass="14600">MIEYQHLHHVSLSVRDLEKSKKFYTEVLKFQEIERPPFDSKGVWFAVGSQQLHLLEYPNGETLRESSSLDDGHFAIWVKSYRDTIAWLEEAGVPYEAKPDSIAGFSQIFILDVDRNIVEFDSEYGS</sequence>
<organism evidence="2 3">
    <name type="scientific">Paenibacillus eucommiae</name>
    <dbReference type="NCBI Taxonomy" id="1355755"/>
    <lineage>
        <taxon>Bacteria</taxon>
        <taxon>Bacillati</taxon>
        <taxon>Bacillota</taxon>
        <taxon>Bacilli</taxon>
        <taxon>Bacillales</taxon>
        <taxon>Paenibacillaceae</taxon>
        <taxon>Paenibacillus</taxon>
    </lineage>
</organism>
<evidence type="ECO:0000313" key="3">
    <source>
        <dbReference type="Proteomes" id="UP001519287"/>
    </source>
</evidence>
<dbReference type="SUPFAM" id="SSF54593">
    <property type="entry name" value="Glyoxalase/Bleomycin resistance protein/Dihydroxybiphenyl dioxygenase"/>
    <property type="match status" value="1"/>
</dbReference>
<dbReference type="PROSITE" id="PS51819">
    <property type="entry name" value="VOC"/>
    <property type="match status" value="1"/>
</dbReference>
<dbReference type="Gene3D" id="3.10.180.10">
    <property type="entry name" value="2,3-Dihydroxybiphenyl 1,2-Dioxygenase, domain 1"/>
    <property type="match status" value="1"/>
</dbReference>
<accession>A0ABS4J194</accession>
<proteinExistence type="predicted"/>
<evidence type="ECO:0000313" key="2">
    <source>
        <dbReference type="EMBL" id="MBP1993568.1"/>
    </source>
</evidence>
<dbReference type="Proteomes" id="UP001519287">
    <property type="component" value="Unassembled WGS sequence"/>
</dbReference>
<gene>
    <name evidence="2" type="ORF">J2Z66_005190</name>
</gene>
<dbReference type="Pfam" id="PF00903">
    <property type="entry name" value="Glyoxalase"/>
    <property type="match status" value="1"/>
</dbReference>
<protein>
    <submittedName>
        <fullName evidence="2">Catechol 2,3-dioxygenase-like lactoylglutathione lyase family enzyme</fullName>
    </submittedName>
</protein>
<dbReference type="PANTHER" id="PTHR21366">
    <property type="entry name" value="GLYOXALASE FAMILY PROTEIN"/>
    <property type="match status" value="1"/>
</dbReference>
<feature type="domain" description="VOC" evidence="1">
    <location>
        <begin position="6"/>
        <end position="123"/>
    </location>
</feature>
<name>A0ABS4J194_9BACL</name>
<dbReference type="InterPro" id="IPR029068">
    <property type="entry name" value="Glyas_Bleomycin-R_OHBP_Dase"/>
</dbReference>
<dbReference type="InterPro" id="IPR037523">
    <property type="entry name" value="VOC_core"/>
</dbReference>
<reference evidence="2 3" key="1">
    <citation type="submission" date="2021-03" db="EMBL/GenBank/DDBJ databases">
        <title>Genomic Encyclopedia of Type Strains, Phase IV (KMG-IV): sequencing the most valuable type-strain genomes for metagenomic binning, comparative biology and taxonomic classification.</title>
        <authorList>
            <person name="Goeker M."/>
        </authorList>
    </citation>
    <scope>NUCLEOTIDE SEQUENCE [LARGE SCALE GENOMIC DNA]</scope>
    <source>
        <strain evidence="2 3">DSM 26048</strain>
    </source>
</reference>
<dbReference type="EMBL" id="JAGGLB010000019">
    <property type="protein sequence ID" value="MBP1993568.1"/>
    <property type="molecule type" value="Genomic_DNA"/>
</dbReference>
<keyword evidence="3" id="KW-1185">Reference proteome</keyword>
<dbReference type="InterPro" id="IPR004360">
    <property type="entry name" value="Glyas_Fos-R_dOase_dom"/>
</dbReference>
<dbReference type="PANTHER" id="PTHR21366:SF14">
    <property type="entry name" value="GLYOXALASE DOMAIN-CONTAINING PROTEIN 5"/>
    <property type="match status" value="1"/>
</dbReference>
<evidence type="ECO:0000259" key="1">
    <source>
        <dbReference type="PROSITE" id="PS51819"/>
    </source>
</evidence>